<dbReference type="EMBL" id="JAPMOU010000043">
    <property type="protein sequence ID" value="MDE1464778.1"/>
    <property type="molecule type" value="Genomic_DNA"/>
</dbReference>
<evidence type="ECO:0000313" key="1">
    <source>
        <dbReference type="EMBL" id="MDE1464778.1"/>
    </source>
</evidence>
<evidence type="ECO:0000313" key="2">
    <source>
        <dbReference type="Proteomes" id="UP001528823"/>
    </source>
</evidence>
<sequence>MSKTKCQKSNANLKKDKVNQSLVGYWKGEKKLPNNTEYSWITDFQSDKNFIRRYKYKVKSGFGQSADFGVWRLKNGNCCALKFVNDMNLPKDSHPSPEQRGHSFSYTYIITSLSSEEYTYCVYETGETIKMKKVQDSMAL</sequence>
<accession>A0ABT5UEH1</accession>
<keyword evidence="2" id="KW-1185">Reference proteome</keyword>
<dbReference type="Proteomes" id="UP001528823">
    <property type="component" value="Unassembled WGS sequence"/>
</dbReference>
<reference evidence="1 2" key="1">
    <citation type="submission" date="2022-11" db="EMBL/GenBank/DDBJ databases">
        <title>Spartinivicinus poritis sp. nov., isolated from scleractinian coral Porites lutea.</title>
        <authorList>
            <person name="Zhang G."/>
            <person name="Cai L."/>
            <person name="Wei Q."/>
        </authorList>
    </citation>
    <scope>NUCLEOTIDE SEQUENCE [LARGE SCALE GENOMIC DNA]</scope>
    <source>
        <strain evidence="1 2">A2-2</strain>
    </source>
</reference>
<comment type="caution">
    <text evidence="1">The sequence shown here is derived from an EMBL/GenBank/DDBJ whole genome shotgun (WGS) entry which is preliminary data.</text>
</comment>
<dbReference type="RefSeq" id="WP_274691087.1">
    <property type="nucleotide sequence ID" value="NZ_JAPMOU010000043.1"/>
</dbReference>
<proteinExistence type="predicted"/>
<gene>
    <name evidence="1" type="ORF">ORQ98_22720</name>
</gene>
<organism evidence="1 2">
    <name type="scientific">Spartinivicinus poritis</name>
    <dbReference type="NCBI Taxonomy" id="2994640"/>
    <lineage>
        <taxon>Bacteria</taxon>
        <taxon>Pseudomonadati</taxon>
        <taxon>Pseudomonadota</taxon>
        <taxon>Gammaproteobacteria</taxon>
        <taxon>Oceanospirillales</taxon>
        <taxon>Zooshikellaceae</taxon>
        <taxon>Spartinivicinus</taxon>
    </lineage>
</organism>
<protein>
    <submittedName>
        <fullName evidence="1">Uncharacterized protein</fullName>
    </submittedName>
</protein>
<name>A0ABT5UEH1_9GAMM</name>